<gene>
    <name evidence="6" type="ORF">C7I85_03550</name>
</gene>
<dbReference type="SMART" id="SM00346">
    <property type="entry name" value="HTH_ICLR"/>
    <property type="match status" value="1"/>
</dbReference>
<keyword evidence="2" id="KW-0238">DNA-binding</keyword>
<dbReference type="Pfam" id="PF01614">
    <property type="entry name" value="IclR_C"/>
    <property type="match status" value="1"/>
</dbReference>
<dbReference type="RefSeq" id="WP_106722540.1">
    <property type="nucleotide sequence ID" value="NZ_PXYL01000001.1"/>
</dbReference>
<evidence type="ECO:0000313" key="7">
    <source>
        <dbReference type="Proteomes" id="UP000240653"/>
    </source>
</evidence>
<dbReference type="InterPro" id="IPR050707">
    <property type="entry name" value="HTH_MetabolicPath_Reg"/>
</dbReference>
<name>A0A2P7SP24_9HYPH</name>
<dbReference type="PANTHER" id="PTHR30136:SF24">
    <property type="entry name" value="HTH-TYPE TRANSCRIPTIONAL REPRESSOR ALLR"/>
    <property type="match status" value="1"/>
</dbReference>
<evidence type="ECO:0000259" key="4">
    <source>
        <dbReference type="PROSITE" id="PS51077"/>
    </source>
</evidence>
<keyword evidence="1" id="KW-0805">Transcription regulation</keyword>
<evidence type="ECO:0000256" key="3">
    <source>
        <dbReference type="ARBA" id="ARBA00023163"/>
    </source>
</evidence>
<evidence type="ECO:0000313" key="6">
    <source>
        <dbReference type="EMBL" id="PSJ64187.1"/>
    </source>
</evidence>
<dbReference type="SUPFAM" id="SSF55781">
    <property type="entry name" value="GAF domain-like"/>
    <property type="match status" value="1"/>
</dbReference>
<dbReference type="GO" id="GO:0045892">
    <property type="term" value="P:negative regulation of DNA-templated transcription"/>
    <property type="evidence" value="ECO:0007669"/>
    <property type="project" value="TreeGrafter"/>
</dbReference>
<keyword evidence="3" id="KW-0804">Transcription</keyword>
<dbReference type="EMBL" id="PXYL01000001">
    <property type="protein sequence ID" value="PSJ64187.1"/>
    <property type="molecule type" value="Genomic_DNA"/>
</dbReference>
<dbReference type="Gene3D" id="1.10.10.10">
    <property type="entry name" value="Winged helix-like DNA-binding domain superfamily/Winged helix DNA-binding domain"/>
    <property type="match status" value="1"/>
</dbReference>
<evidence type="ECO:0000256" key="1">
    <source>
        <dbReference type="ARBA" id="ARBA00023015"/>
    </source>
</evidence>
<proteinExistence type="predicted"/>
<dbReference type="InterPro" id="IPR029016">
    <property type="entry name" value="GAF-like_dom_sf"/>
</dbReference>
<dbReference type="SUPFAM" id="SSF46785">
    <property type="entry name" value="Winged helix' DNA-binding domain"/>
    <property type="match status" value="1"/>
</dbReference>
<dbReference type="OrthoDB" id="6057486at2"/>
<comment type="caution">
    <text evidence="6">The sequence shown here is derived from an EMBL/GenBank/DDBJ whole genome shotgun (WGS) entry which is preliminary data.</text>
</comment>
<accession>A0A2P7SP24</accession>
<dbReference type="InterPro" id="IPR014757">
    <property type="entry name" value="Tscrpt_reg_IclR_C"/>
</dbReference>
<protein>
    <submittedName>
        <fullName evidence="6">IclR family transcriptional regulator</fullName>
    </submittedName>
</protein>
<dbReference type="InterPro" id="IPR036388">
    <property type="entry name" value="WH-like_DNA-bd_sf"/>
</dbReference>
<keyword evidence="7" id="KW-1185">Reference proteome</keyword>
<dbReference type="PROSITE" id="PS51078">
    <property type="entry name" value="ICLR_ED"/>
    <property type="match status" value="1"/>
</dbReference>
<evidence type="ECO:0000256" key="2">
    <source>
        <dbReference type="ARBA" id="ARBA00023125"/>
    </source>
</evidence>
<evidence type="ECO:0000259" key="5">
    <source>
        <dbReference type="PROSITE" id="PS51078"/>
    </source>
</evidence>
<dbReference type="Gene3D" id="3.30.450.40">
    <property type="match status" value="1"/>
</dbReference>
<dbReference type="Proteomes" id="UP000240653">
    <property type="component" value="Unassembled WGS sequence"/>
</dbReference>
<feature type="domain" description="HTH iclR-type" evidence="4">
    <location>
        <begin position="8"/>
        <end position="73"/>
    </location>
</feature>
<dbReference type="GO" id="GO:0003700">
    <property type="term" value="F:DNA-binding transcription factor activity"/>
    <property type="evidence" value="ECO:0007669"/>
    <property type="project" value="TreeGrafter"/>
</dbReference>
<dbReference type="InterPro" id="IPR036390">
    <property type="entry name" value="WH_DNA-bd_sf"/>
</dbReference>
<dbReference type="GO" id="GO:0003677">
    <property type="term" value="F:DNA binding"/>
    <property type="evidence" value="ECO:0007669"/>
    <property type="project" value="UniProtKB-KW"/>
</dbReference>
<organism evidence="6 7">
    <name type="scientific">Pseudaminobacter soli</name>
    <name type="common">ex Li et al. 2025</name>
    <dbReference type="NCBI Taxonomy" id="1295366"/>
    <lineage>
        <taxon>Bacteria</taxon>
        <taxon>Pseudomonadati</taxon>
        <taxon>Pseudomonadota</taxon>
        <taxon>Alphaproteobacteria</taxon>
        <taxon>Hyphomicrobiales</taxon>
        <taxon>Phyllobacteriaceae</taxon>
        <taxon>Pseudaminobacter</taxon>
    </lineage>
</organism>
<dbReference type="Pfam" id="PF09339">
    <property type="entry name" value="HTH_IclR"/>
    <property type="match status" value="1"/>
</dbReference>
<dbReference type="AlphaFoldDB" id="A0A2P7SP24"/>
<feature type="domain" description="IclR-ED" evidence="5">
    <location>
        <begin position="74"/>
        <end position="257"/>
    </location>
</feature>
<dbReference type="InterPro" id="IPR005471">
    <property type="entry name" value="Tscrpt_reg_IclR_N"/>
</dbReference>
<sequence>MIEDRYRVQSVGRALDILEKIAVAGKGGARLTDLAQEVGITKAAAYGTLLTLKARGIVTDVGEGLGKRYRLGLALVRLGDLALSGTGIADVAMPVLRQLTQTTGITSRVAIWDEDAAVVVGRADAPDAIRLDSALGRRERPHCSAVGKIFLAAMPRSEALELLERIGTPTRTPKTLSTLPALDAALDTVVAKHYAIDDEEDHEGVICIAAGVFGHNGATVGAISVTTLKQLLPNAAVPALAQTLIDHANRISLALGGLPAQTGWRARA</sequence>
<dbReference type="PANTHER" id="PTHR30136">
    <property type="entry name" value="HELIX-TURN-HELIX TRANSCRIPTIONAL REGULATOR, ICLR FAMILY"/>
    <property type="match status" value="1"/>
</dbReference>
<reference evidence="6 7" key="1">
    <citation type="submission" date="2018-03" db="EMBL/GenBank/DDBJ databases">
        <title>The draft genome of Mesorhizobium soli JCM 19897.</title>
        <authorList>
            <person name="Li L."/>
            <person name="Liu L."/>
            <person name="Liang L."/>
            <person name="Wang T."/>
            <person name="Zhang X."/>
        </authorList>
    </citation>
    <scope>NUCLEOTIDE SEQUENCE [LARGE SCALE GENOMIC DNA]</scope>
    <source>
        <strain evidence="6 7">JCM 19897</strain>
    </source>
</reference>
<dbReference type="PROSITE" id="PS51077">
    <property type="entry name" value="HTH_ICLR"/>
    <property type="match status" value="1"/>
</dbReference>